<dbReference type="RefSeq" id="XP_009169879.1">
    <property type="nucleotide sequence ID" value="XM_009171615.1"/>
</dbReference>
<evidence type="ECO:0000313" key="2">
    <source>
        <dbReference type="Proteomes" id="UP000054324"/>
    </source>
</evidence>
<dbReference type="AlphaFoldDB" id="A0A075ADZ5"/>
<proteinExistence type="predicted"/>
<dbReference type="KEGG" id="ovi:T265_06374"/>
<sequence length="107" mass="12515">MILELTWPLIEYRLSAVSYCRALYPNADAREWITPWPVVQNWNYDMGTFKLSLVFDFELLHTCEFIHKDTKVIVLVFRLPLDNKHGGWLQVGSKKTLSKETTPDKEG</sequence>
<evidence type="ECO:0000313" key="1">
    <source>
        <dbReference type="EMBL" id="KER26399.1"/>
    </source>
</evidence>
<keyword evidence="2" id="KW-1185">Reference proteome</keyword>
<name>A0A075ADZ5_OPIVI</name>
<accession>A0A075ADZ5</accession>
<dbReference type="GeneID" id="20320556"/>
<reference evidence="1 2" key="1">
    <citation type="submission" date="2013-11" db="EMBL/GenBank/DDBJ databases">
        <title>Opisthorchis viverrini - life in the bile duct.</title>
        <authorList>
            <person name="Young N.D."/>
            <person name="Nagarajan N."/>
            <person name="Lin S.J."/>
            <person name="Korhonen P.K."/>
            <person name="Jex A.R."/>
            <person name="Hall R.S."/>
            <person name="Safavi-Hemami H."/>
            <person name="Kaewkong W."/>
            <person name="Bertrand D."/>
            <person name="Gao S."/>
            <person name="Seet Q."/>
            <person name="Wongkham S."/>
            <person name="Teh B.T."/>
            <person name="Wongkham C."/>
            <person name="Intapan P.M."/>
            <person name="Maleewong W."/>
            <person name="Yang X."/>
            <person name="Hu M."/>
            <person name="Wang Z."/>
            <person name="Hofmann A."/>
            <person name="Sternberg P.W."/>
            <person name="Tan P."/>
            <person name="Wang J."/>
            <person name="Gasser R.B."/>
        </authorList>
    </citation>
    <scope>NUCLEOTIDE SEQUENCE [LARGE SCALE GENOMIC DNA]</scope>
</reference>
<organism evidence="1 2">
    <name type="scientific">Opisthorchis viverrini</name>
    <name type="common">Southeast Asian liver fluke</name>
    <dbReference type="NCBI Taxonomy" id="6198"/>
    <lineage>
        <taxon>Eukaryota</taxon>
        <taxon>Metazoa</taxon>
        <taxon>Spiralia</taxon>
        <taxon>Lophotrochozoa</taxon>
        <taxon>Platyhelminthes</taxon>
        <taxon>Trematoda</taxon>
        <taxon>Digenea</taxon>
        <taxon>Opisthorchiida</taxon>
        <taxon>Opisthorchiata</taxon>
        <taxon>Opisthorchiidae</taxon>
        <taxon>Opisthorchis</taxon>
    </lineage>
</organism>
<dbReference type="EMBL" id="KL596749">
    <property type="protein sequence ID" value="KER26399.1"/>
    <property type="molecule type" value="Genomic_DNA"/>
</dbReference>
<dbReference type="CTD" id="20320556"/>
<gene>
    <name evidence="1" type="ORF">T265_06374</name>
</gene>
<protein>
    <submittedName>
        <fullName evidence="1">Uncharacterized protein</fullName>
    </submittedName>
</protein>
<dbReference type="Proteomes" id="UP000054324">
    <property type="component" value="Unassembled WGS sequence"/>
</dbReference>